<dbReference type="InterPro" id="IPR011249">
    <property type="entry name" value="Metalloenz_LuxS/M16"/>
</dbReference>
<organism evidence="3">
    <name type="scientific">Clastoptera arizonana</name>
    <name type="common">Arizona spittle bug</name>
    <dbReference type="NCBI Taxonomy" id="38151"/>
    <lineage>
        <taxon>Eukaryota</taxon>
        <taxon>Metazoa</taxon>
        <taxon>Ecdysozoa</taxon>
        <taxon>Arthropoda</taxon>
        <taxon>Hexapoda</taxon>
        <taxon>Insecta</taxon>
        <taxon>Pterygota</taxon>
        <taxon>Neoptera</taxon>
        <taxon>Paraneoptera</taxon>
        <taxon>Hemiptera</taxon>
        <taxon>Auchenorrhyncha</taxon>
        <taxon>Cercopoidea</taxon>
        <taxon>Clastopteridae</taxon>
        <taxon>Clastoptera</taxon>
    </lineage>
</organism>
<accession>A0A1B6DW11</accession>
<evidence type="ECO:0000313" key="3">
    <source>
        <dbReference type="EMBL" id="JAS29865.1"/>
    </source>
</evidence>
<dbReference type="FunFam" id="3.30.830.10:FF:000015">
    <property type="entry name" value="Putative zinc metalloprotease"/>
    <property type="match status" value="1"/>
</dbReference>
<dbReference type="Pfam" id="PF05193">
    <property type="entry name" value="Peptidase_M16_C"/>
    <property type="match status" value="1"/>
</dbReference>
<dbReference type="InterPro" id="IPR011765">
    <property type="entry name" value="Pept_M16_N"/>
</dbReference>
<dbReference type="PANTHER" id="PTHR43016">
    <property type="entry name" value="PRESEQUENCE PROTEASE"/>
    <property type="match status" value="1"/>
</dbReference>
<dbReference type="PANTHER" id="PTHR43016:SF16">
    <property type="entry name" value="METALLOPROTEASE, PUTATIVE (AFU_ORTHOLOGUE AFUA_4G07610)-RELATED"/>
    <property type="match status" value="1"/>
</dbReference>
<reference evidence="3" key="1">
    <citation type="submission" date="2015-12" db="EMBL/GenBank/DDBJ databases">
        <title>De novo transcriptome assembly of four potential Pierce s Disease insect vectors from Arizona vineyards.</title>
        <authorList>
            <person name="Tassone E.E."/>
        </authorList>
    </citation>
    <scope>NUCLEOTIDE SEQUENCE</scope>
</reference>
<protein>
    <recommendedName>
        <fullName evidence="4">Presequence protease, mitochondrial</fullName>
    </recommendedName>
</protein>
<name>A0A1B6DW11_9HEMI</name>
<dbReference type="InterPro" id="IPR007863">
    <property type="entry name" value="Peptidase_M16_C"/>
</dbReference>
<dbReference type="AlphaFoldDB" id="A0A1B6DW11"/>
<dbReference type="Gene3D" id="3.30.830.10">
    <property type="entry name" value="Metalloenzyme, LuxS/M16 peptidase-like"/>
    <property type="match status" value="4"/>
</dbReference>
<dbReference type="FunFam" id="3.30.830.10:FF:000031">
    <property type="entry name" value="Putative zinc metalloprotease"/>
    <property type="match status" value="1"/>
</dbReference>
<evidence type="ECO:0000259" key="2">
    <source>
        <dbReference type="Pfam" id="PF05193"/>
    </source>
</evidence>
<dbReference type="Pfam" id="PF00675">
    <property type="entry name" value="Peptidase_M16"/>
    <property type="match status" value="1"/>
</dbReference>
<dbReference type="SUPFAM" id="SSF63411">
    <property type="entry name" value="LuxS/MPP-like metallohydrolase"/>
    <property type="match status" value="4"/>
</dbReference>
<evidence type="ECO:0000259" key="1">
    <source>
        <dbReference type="Pfam" id="PF00675"/>
    </source>
</evidence>
<gene>
    <name evidence="3" type="ORF">g.9174</name>
</gene>
<dbReference type="EMBL" id="GEDC01007433">
    <property type="protein sequence ID" value="JAS29865.1"/>
    <property type="molecule type" value="Transcribed_RNA"/>
</dbReference>
<dbReference type="GO" id="GO:0046872">
    <property type="term" value="F:metal ion binding"/>
    <property type="evidence" value="ECO:0007669"/>
    <property type="project" value="InterPro"/>
</dbReference>
<feature type="domain" description="Peptidase M16 C-terminal" evidence="2">
    <location>
        <begin position="209"/>
        <end position="328"/>
    </location>
</feature>
<proteinExistence type="predicted"/>
<feature type="domain" description="Peptidase M16 N-terminal" evidence="1">
    <location>
        <begin position="61"/>
        <end position="149"/>
    </location>
</feature>
<sequence length="946" mass="107188">MAPVDRTPIDHGTSNFSLLCSLKANDLIPIHKYKSSKTGLTVVLAEIEGPVVNGYFCLATESHDDDGLPHTLEHLVFLGSEQYPFKGVLDLLANRCLASGTNAWTDTDHTCYTMTTAGSEGFMSLMPIYLDHILYPTLKDSSFTTEVHHITGDGDDAGVVYCEMQGRENTGESRVYLELLRTIYPGHCGYKSETGGIMKNLRESTDNVKVRNYHKSYYRPENLTMIITGKVTAEEIFKALEPIEQKILSKGDRDTFLRPWQNLVPPLENSADVSVLYPCDEEVNGMVYVGWRGPSAVTDLYKIAACSILLKYLTDTSVSPLPKEFVEIPDPYASKVCYSLIENSESVLMIQFENVPIEKLTKVRSKLSEVLENIASGKDSIDMCRLSTVVNRHRLECLSHLENSPHDSIAFMAIGDMLYGNSEQDFDQRLNQVKELQRMEKEEMSFWVNILKQYLIDRPSVTVRGIPSLKEQHRMTEKEQARVEMQRLNLGPTGLKEKESILTKAIEQNEVAPPEHILTSIKIPSIDSINFHPIKTYTTDSEEQHDQFDASKAPVYMQVDHILTNFVYMFVLMDTNDVSNALRPYLLLLFESLLESPIERDGKIIPYEEVVAQLEADTVAAVTRIGLESSSRFHCGPYSQTASLMLQLEPEKYEKGIIWIKDLLYHTKLTVERLKIIASKIVNDVAQVKRKGNSAVRDLMKGLLYNQESNHYSCSVLRQYKFLTNMLDRLNNPDECNQVLAEIDTVRQIVTHPSNIVIHHAANLDLLAAKVSDPADLWKQVLPYTKSPVKNKLNVTSDWTLLNSESNTLHSCVVGMGAVESTFFCQTTPAIKDFLDPDLAPLLVFLQYLTQLEGPMWRQIRGMGLAYSYNIIPRPNENMLYLTFYRATNVVGAYKEAKAIVESKLCDNIFWEKPLFDSAKSSLIFEIIEREKKYRRCSSTITFVIL</sequence>
<evidence type="ECO:0008006" key="4">
    <source>
        <dbReference type="Google" id="ProtNLM"/>
    </source>
</evidence>